<evidence type="ECO:0000313" key="7">
    <source>
        <dbReference type="EMBL" id="TDO23456.1"/>
    </source>
</evidence>
<keyword evidence="9" id="KW-1185">Reference proteome</keyword>
<dbReference type="EMBL" id="SNWP01000016">
    <property type="protein sequence ID" value="TDO23456.1"/>
    <property type="molecule type" value="Genomic_DNA"/>
</dbReference>
<keyword evidence="5" id="KW-0560">Oxidoreductase</keyword>
<name>A0A4R6IRL3_9BACT</name>
<reference evidence="8 9" key="1">
    <citation type="submission" date="2019-03" db="EMBL/GenBank/DDBJ databases">
        <title>Genomic Encyclopedia of Archaeal and Bacterial Type Strains, Phase II (KMG-II): from individual species to whole genera.</title>
        <authorList>
            <person name="Goeker M."/>
        </authorList>
    </citation>
    <scope>NUCLEOTIDE SEQUENCE [LARGE SCALE GENOMIC DNA]</scope>
    <source>
        <strain evidence="8 9">DSM 28323</strain>
    </source>
</reference>
<comment type="cofactor">
    <cofactor evidence="1">
        <name>Zn(2+)</name>
        <dbReference type="ChEBI" id="CHEBI:29105"/>
    </cofactor>
</comment>
<keyword evidence="4" id="KW-0862">Zinc</keyword>
<comment type="caution">
    <text evidence="8">The sequence shown here is derived from an EMBL/GenBank/DDBJ whole genome shotgun (WGS) entry which is preliminary data.</text>
</comment>
<evidence type="ECO:0000256" key="2">
    <source>
        <dbReference type="ARBA" id="ARBA00007581"/>
    </source>
</evidence>
<accession>A0A4R6IRL3</accession>
<dbReference type="PIRSF" id="PIRSF006157">
    <property type="entry name" value="Doxgns_DODA"/>
    <property type="match status" value="1"/>
</dbReference>
<gene>
    <name evidence="8" type="ORF">BC659_3074</name>
    <name evidence="7" type="ORF">BC659_3316</name>
</gene>
<dbReference type="NCBIfam" id="NF007914">
    <property type="entry name" value="PRK10628.1"/>
    <property type="match status" value="1"/>
</dbReference>
<dbReference type="RefSeq" id="WP_246027157.1">
    <property type="nucleotide sequence ID" value="NZ_SNWP01000014.1"/>
</dbReference>
<evidence type="ECO:0000256" key="5">
    <source>
        <dbReference type="ARBA" id="ARBA00023002"/>
    </source>
</evidence>
<evidence type="ECO:0000256" key="1">
    <source>
        <dbReference type="ARBA" id="ARBA00001947"/>
    </source>
</evidence>
<dbReference type="GO" id="GO:0016702">
    <property type="term" value="F:oxidoreductase activity, acting on single donors with incorporation of molecular oxygen, incorporation of two atoms of oxygen"/>
    <property type="evidence" value="ECO:0007669"/>
    <property type="project" value="UniProtKB-ARBA"/>
</dbReference>
<evidence type="ECO:0000256" key="4">
    <source>
        <dbReference type="ARBA" id="ARBA00022833"/>
    </source>
</evidence>
<dbReference type="PANTHER" id="PTHR30096">
    <property type="entry name" value="4,5-DOPA DIOXYGENASE EXTRADIOL-LIKE PROTEIN"/>
    <property type="match status" value="1"/>
</dbReference>
<evidence type="ECO:0000313" key="9">
    <source>
        <dbReference type="Proteomes" id="UP000295741"/>
    </source>
</evidence>
<dbReference type="CDD" id="cd07363">
    <property type="entry name" value="45_DOPA_Dioxygenase"/>
    <property type="match status" value="1"/>
</dbReference>
<keyword evidence="3" id="KW-0479">Metal-binding</keyword>
<dbReference type="EMBL" id="SNWP01000014">
    <property type="protein sequence ID" value="TDO25059.1"/>
    <property type="molecule type" value="Genomic_DNA"/>
</dbReference>
<dbReference type="GO" id="GO:0008198">
    <property type="term" value="F:ferrous iron binding"/>
    <property type="evidence" value="ECO:0007669"/>
    <property type="project" value="InterPro"/>
</dbReference>
<sequence length="272" mass="30603">MNTSAFSSLISRTKQTVRMPALFVGHGSPMNAIEYNEFARGWKNITEKIPTPSAILCISAHWETRGTYVTAMEKPRTIHDFYGFPKALFDVEYPAPGSPSLAQSTIEAIQSEKVQPDRQWGLDHGCWSILHHMYPDASAPVVQLSMNQLQKPEWHYALAKELSVLRNKGVLIVGSGNMVHNLGVMNWRSPEQGYDWAIEANEHFKHLIVEGNHHQLTAYQQLGAAVQQSVPTPEHFLPLLYLLGLQEENDQLQFFNDKTIFGSISMTSVMIG</sequence>
<proteinExistence type="inferred from homology"/>
<protein>
    <submittedName>
        <fullName evidence="8">4,5-DOPA dioxygenase extradiol</fullName>
    </submittedName>
</protein>
<feature type="domain" description="Extradiol ring-cleavage dioxygenase class III enzyme subunit B" evidence="6">
    <location>
        <begin position="43"/>
        <end position="252"/>
    </location>
</feature>
<dbReference type="Pfam" id="PF02900">
    <property type="entry name" value="LigB"/>
    <property type="match status" value="1"/>
</dbReference>
<dbReference type="InterPro" id="IPR004183">
    <property type="entry name" value="Xdiol_dOase_suB"/>
</dbReference>
<organism evidence="8 9">
    <name type="scientific">Sediminibacterium goheungense</name>
    <dbReference type="NCBI Taxonomy" id="1086393"/>
    <lineage>
        <taxon>Bacteria</taxon>
        <taxon>Pseudomonadati</taxon>
        <taxon>Bacteroidota</taxon>
        <taxon>Chitinophagia</taxon>
        <taxon>Chitinophagales</taxon>
        <taxon>Chitinophagaceae</taxon>
        <taxon>Sediminibacterium</taxon>
    </lineage>
</organism>
<dbReference type="InterPro" id="IPR014436">
    <property type="entry name" value="Extradiol_dOase_DODA"/>
</dbReference>
<dbReference type="GO" id="GO:0008270">
    <property type="term" value="F:zinc ion binding"/>
    <property type="evidence" value="ECO:0007669"/>
    <property type="project" value="InterPro"/>
</dbReference>
<dbReference type="AlphaFoldDB" id="A0A4R6IRL3"/>
<dbReference type="SUPFAM" id="SSF53213">
    <property type="entry name" value="LigB-like"/>
    <property type="match status" value="1"/>
</dbReference>
<keyword evidence="8" id="KW-0223">Dioxygenase</keyword>
<evidence type="ECO:0000256" key="3">
    <source>
        <dbReference type="ARBA" id="ARBA00022723"/>
    </source>
</evidence>
<dbReference type="Proteomes" id="UP000295741">
    <property type="component" value="Unassembled WGS sequence"/>
</dbReference>
<dbReference type="Gene3D" id="3.40.830.10">
    <property type="entry name" value="LigB-like"/>
    <property type="match status" value="1"/>
</dbReference>
<dbReference type="PANTHER" id="PTHR30096:SF0">
    <property type="entry name" value="4,5-DOPA DIOXYGENASE EXTRADIOL-LIKE PROTEIN"/>
    <property type="match status" value="1"/>
</dbReference>
<evidence type="ECO:0000313" key="8">
    <source>
        <dbReference type="EMBL" id="TDO25059.1"/>
    </source>
</evidence>
<comment type="similarity">
    <text evidence="2">Belongs to the DODA-type extradiol aromatic ring-opening dioxygenase family.</text>
</comment>
<evidence type="ECO:0000259" key="6">
    <source>
        <dbReference type="Pfam" id="PF02900"/>
    </source>
</evidence>